<evidence type="ECO:0008006" key="3">
    <source>
        <dbReference type="Google" id="ProtNLM"/>
    </source>
</evidence>
<evidence type="ECO:0000313" key="1">
    <source>
        <dbReference type="EMBL" id="GAA4520586.1"/>
    </source>
</evidence>
<reference evidence="2" key="1">
    <citation type="journal article" date="2019" name="Int. J. Syst. Evol. Microbiol.">
        <title>The Global Catalogue of Microorganisms (GCM) 10K type strain sequencing project: providing services to taxonomists for standard genome sequencing and annotation.</title>
        <authorList>
            <consortium name="The Broad Institute Genomics Platform"/>
            <consortium name="The Broad Institute Genome Sequencing Center for Infectious Disease"/>
            <person name="Wu L."/>
            <person name="Ma J."/>
        </authorList>
    </citation>
    <scope>NUCLEOTIDE SEQUENCE [LARGE SCALE GENOMIC DNA]</scope>
    <source>
        <strain evidence="2">JCM 17858</strain>
    </source>
</reference>
<comment type="caution">
    <text evidence="1">The sequence shown here is derived from an EMBL/GenBank/DDBJ whole genome shotgun (WGS) entry which is preliminary data.</text>
</comment>
<sequence>MNHLAKNKYEQLYQSMGFERAALFELIKQEFNPKSVIYPGSSVHITPSFYFSHVVYIDKNQTASEFFANHKLVTDLINKNKTYKETPHWTFISKDFTTDLGLKSASYDLLLSLFAGKLIDYCESYIKPGGLLLTSSLFSDHESIQEKENFALIGTIKRKKNKYYIDTNGSIPKSNKSKLQTKNNGLEYVDNECYFLYRKVNL</sequence>
<dbReference type="RefSeq" id="WP_345068960.1">
    <property type="nucleotide sequence ID" value="NZ_BAABGR010000038.1"/>
</dbReference>
<dbReference type="EMBL" id="BAABGR010000038">
    <property type="protein sequence ID" value="GAA4520586.1"/>
    <property type="molecule type" value="Genomic_DNA"/>
</dbReference>
<organism evidence="1 2">
    <name type="scientific">Sphingobacterium thermophilum</name>
    <dbReference type="NCBI Taxonomy" id="768534"/>
    <lineage>
        <taxon>Bacteria</taxon>
        <taxon>Pseudomonadati</taxon>
        <taxon>Bacteroidota</taxon>
        <taxon>Sphingobacteriia</taxon>
        <taxon>Sphingobacteriales</taxon>
        <taxon>Sphingobacteriaceae</taxon>
        <taxon>Sphingobacterium</taxon>
    </lineage>
</organism>
<protein>
    <recommendedName>
        <fullName evidence="3">Methyltransferase type 11 domain-containing protein</fullName>
    </recommendedName>
</protein>
<proteinExistence type="predicted"/>
<gene>
    <name evidence="1" type="ORF">GCM10023173_25040</name>
</gene>
<dbReference type="Proteomes" id="UP001500394">
    <property type="component" value="Unassembled WGS sequence"/>
</dbReference>
<evidence type="ECO:0000313" key="2">
    <source>
        <dbReference type="Proteomes" id="UP001500394"/>
    </source>
</evidence>
<accession>A0ABP8R8F5</accession>
<name>A0ABP8R8F5_9SPHI</name>
<keyword evidence="2" id="KW-1185">Reference proteome</keyword>